<accession>A0ABS8A6W4</accession>
<dbReference type="Proteomes" id="UP000618240">
    <property type="component" value="Unassembled WGS sequence"/>
</dbReference>
<evidence type="ECO:0000256" key="1">
    <source>
        <dbReference type="SAM" id="SignalP"/>
    </source>
</evidence>
<sequence>MRKIRILNFFAILLFLLSCSGNTEELQSENETLLSKKTAVAGKSSLVDLPVVYAVIYSDYTCTNGKSYKYYATATDVVPYDRHVYSIAKRGDATIILPLRIIPANENVSTSIGVFLNETVKVGDISVQAQQVFNNTISTDVSSEFDRPFIDMYVDNCIRTTISPPGNPCNTDSNDNGIPDCFE</sequence>
<evidence type="ECO:0008006" key="4">
    <source>
        <dbReference type="Google" id="ProtNLM"/>
    </source>
</evidence>
<keyword evidence="3" id="KW-1185">Reference proteome</keyword>
<evidence type="ECO:0000313" key="3">
    <source>
        <dbReference type="Proteomes" id="UP000618240"/>
    </source>
</evidence>
<keyword evidence="1" id="KW-0732">Signal</keyword>
<feature type="chain" id="PRO_5046308713" description="Lipoprotein" evidence="1">
    <location>
        <begin position="24"/>
        <end position="183"/>
    </location>
</feature>
<organism evidence="2 3">
    <name type="scientific">Chryseobacterium tagetis</name>
    <dbReference type="NCBI Taxonomy" id="2801334"/>
    <lineage>
        <taxon>Bacteria</taxon>
        <taxon>Pseudomonadati</taxon>
        <taxon>Bacteroidota</taxon>
        <taxon>Flavobacteriia</taxon>
        <taxon>Flavobacteriales</taxon>
        <taxon>Weeksellaceae</taxon>
        <taxon>Chryseobacterium group</taxon>
        <taxon>Chryseobacterium</taxon>
    </lineage>
</organism>
<name>A0ABS8A6W4_9FLAO</name>
<protein>
    <recommendedName>
        <fullName evidence="4">Lipoprotein</fullName>
    </recommendedName>
</protein>
<dbReference type="EMBL" id="JAERSE020000005">
    <property type="protein sequence ID" value="MCA6069053.1"/>
    <property type="molecule type" value="Genomic_DNA"/>
</dbReference>
<reference evidence="2 3" key="1">
    <citation type="submission" date="2021-09" db="EMBL/GenBank/DDBJ databases">
        <title>Genome sequencing and assembly of Chryseobacterium sp. RG1.</title>
        <authorList>
            <person name="Chhetri G."/>
        </authorList>
    </citation>
    <scope>NUCLEOTIDE SEQUENCE [LARGE SCALE GENOMIC DNA]</scope>
    <source>
        <strain evidence="2 3">RG1</strain>
    </source>
</reference>
<gene>
    <name evidence="2" type="ORF">JI747_017945</name>
</gene>
<feature type="signal peptide" evidence="1">
    <location>
        <begin position="1"/>
        <end position="23"/>
    </location>
</feature>
<comment type="caution">
    <text evidence="2">The sequence shown here is derived from an EMBL/GenBank/DDBJ whole genome shotgun (WGS) entry which is preliminary data.</text>
</comment>
<proteinExistence type="predicted"/>
<dbReference type="PROSITE" id="PS51257">
    <property type="entry name" value="PROKAR_LIPOPROTEIN"/>
    <property type="match status" value="1"/>
</dbReference>
<evidence type="ECO:0000313" key="2">
    <source>
        <dbReference type="EMBL" id="MCA6069053.1"/>
    </source>
</evidence>
<dbReference type="RefSeq" id="WP_225690245.1">
    <property type="nucleotide sequence ID" value="NZ_JAERSE020000005.1"/>
</dbReference>